<dbReference type="GO" id="GO:0016705">
    <property type="term" value="F:oxidoreductase activity, acting on paired donors, with incorporation or reduction of molecular oxygen"/>
    <property type="evidence" value="ECO:0007669"/>
    <property type="project" value="InterPro"/>
</dbReference>
<dbReference type="PANTHER" id="PTHR24305:SF166">
    <property type="entry name" value="CYTOCHROME P450 12A4, MITOCHONDRIAL-RELATED"/>
    <property type="match status" value="1"/>
</dbReference>
<proteinExistence type="inferred from homology"/>
<dbReference type="PRINTS" id="PR00463">
    <property type="entry name" value="EP450I"/>
</dbReference>
<keyword evidence="12" id="KW-0472">Membrane</keyword>
<keyword evidence="8" id="KW-1133">Transmembrane helix</keyword>
<feature type="binding site" description="axial binding residue" evidence="13">
    <location>
        <position position="430"/>
    </location>
    <ligand>
        <name>heme</name>
        <dbReference type="ChEBI" id="CHEBI:30413"/>
    </ligand>
    <ligandPart>
        <name>Fe</name>
        <dbReference type="ChEBI" id="CHEBI:18248"/>
    </ligandPart>
</feature>
<dbReference type="InterPro" id="IPR002401">
    <property type="entry name" value="Cyt_P450_E_grp-I"/>
</dbReference>
<comment type="similarity">
    <text evidence="4 14">Belongs to the cytochrome P450 family.</text>
</comment>
<dbReference type="InterPro" id="IPR050121">
    <property type="entry name" value="Cytochrome_P450_monoxygenase"/>
</dbReference>
<dbReference type="GO" id="GO:0004497">
    <property type="term" value="F:monooxygenase activity"/>
    <property type="evidence" value="ECO:0007669"/>
    <property type="project" value="UniProtKB-KW"/>
</dbReference>
<dbReference type="Gene3D" id="1.10.630.10">
    <property type="entry name" value="Cytochrome P450"/>
    <property type="match status" value="1"/>
</dbReference>
<dbReference type="InterPro" id="IPR036396">
    <property type="entry name" value="Cyt_P450_sf"/>
</dbReference>
<dbReference type="PANTHER" id="PTHR24305">
    <property type="entry name" value="CYTOCHROME P450"/>
    <property type="match status" value="1"/>
</dbReference>
<evidence type="ECO:0000313" key="16">
    <source>
        <dbReference type="Proteomes" id="UP000054144"/>
    </source>
</evidence>
<dbReference type="GO" id="GO:0016020">
    <property type="term" value="C:membrane"/>
    <property type="evidence" value="ECO:0007669"/>
    <property type="project" value="UniProtKB-SubCell"/>
</dbReference>
<comment type="pathway">
    <text evidence="3">Secondary metabolite biosynthesis; terpenoid biosynthesis.</text>
</comment>
<keyword evidence="5 13" id="KW-0349">Heme</keyword>
<keyword evidence="16" id="KW-1185">Reference proteome</keyword>
<evidence type="ECO:0000256" key="11">
    <source>
        <dbReference type="ARBA" id="ARBA00023033"/>
    </source>
</evidence>
<organism evidence="15 16">
    <name type="scientific">Fistulina hepatica ATCC 64428</name>
    <dbReference type="NCBI Taxonomy" id="1128425"/>
    <lineage>
        <taxon>Eukaryota</taxon>
        <taxon>Fungi</taxon>
        <taxon>Dikarya</taxon>
        <taxon>Basidiomycota</taxon>
        <taxon>Agaricomycotina</taxon>
        <taxon>Agaricomycetes</taxon>
        <taxon>Agaricomycetidae</taxon>
        <taxon>Agaricales</taxon>
        <taxon>Fistulinaceae</taxon>
        <taxon>Fistulina</taxon>
    </lineage>
</organism>
<dbReference type="PROSITE" id="PS00086">
    <property type="entry name" value="CYTOCHROME_P450"/>
    <property type="match status" value="1"/>
</dbReference>
<protein>
    <submittedName>
        <fullName evidence="15">Cytochrome P450</fullName>
    </submittedName>
</protein>
<keyword evidence="7 13" id="KW-0479">Metal-binding</keyword>
<evidence type="ECO:0000313" key="15">
    <source>
        <dbReference type="EMBL" id="KIY44351.1"/>
    </source>
</evidence>
<evidence type="ECO:0000256" key="10">
    <source>
        <dbReference type="ARBA" id="ARBA00023004"/>
    </source>
</evidence>
<evidence type="ECO:0000256" key="8">
    <source>
        <dbReference type="ARBA" id="ARBA00022989"/>
    </source>
</evidence>
<evidence type="ECO:0000256" key="3">
    <source>
        <dbReference type="ARBA" id="ARBA00004721"/>
    </source>
</evidence>
<dbReference type="Pfam" id="PF00067">
    <property type="entry name" value="p450"/>
    <property type="match status" value="1"/>
</dbReference>
<dbReference type="PRINTS" id="PR00385">
    <property type="entry name" value="P450"/>
</dbReference>
<comment type="subcellular location">
    <subcellularLocation>
        <location evidence="2">Membrane</location>
    </subcellularLocation>
</comment>
<reference evidence="15 16" key="1">
    <citation type="journal article" date="2015" name="Fungal Genet. Biol.">
        <title>Evolution of novel wood decay mechanisms in Agaricales revealed by the genome sequences of Fistulina hepatica and Cylindrobasidium torrendii.</title>
        <authorList>
            <person name="Floudas D."/>
            <person name="Held B.W."/>
            <person name="Riley R."/>
            <person name="Nagy L.G."/>
            <person name="Koehler G."/>
            <person name="Ransdell A.S."/>
            <person name="Younus H."/>
            <person name="Chow J."/>
            <person name="Chiniquy J."/>
            <person name="Lipzen A."/>
            <person name="Tritt A."/>
            <person name="Sun H."/>
            <person name="Haridas S."/>
            <person name="LaButti K."/>
            <person name="Ohm R.A."/>
            <person name="Kues U."/>
            <person name="Blanchette R.A."/>
            <person name="Grigoriev I.V."/>
            <person name="Minto R.E."/>
            <person name="Hibbett D.S."/>
        </authorList>
    </citation>
    <scope>NUCLEOTIDE SEQUENCE [LARGE SCALE GENOMIC DNA]</scope>
    <source>
        <strain evidence="15 16">ATCC 64428</strain>
    </source>
</reference>
<keyword evidence="9 14" id="KW-0560">Oxidoreductase</keyword>
<dbReference type="Proteomes" id="UP000054144">
    <property type="component" value="Unassembled WGS sequence"/>
</dbReference>
<evidence type="ECO:0000256" key="9">
    <source>
        <dbReference type="ARBA" id="ARBA00023002"/>
    </source>
</evidence>
<evidence type="ECO:0000256" key="1">
    <source>
        <dbReference type="ARBA" id="ARBA00001971"/>
    </source>
</evidence>
<name>A0A0D7A379_9AGAR</name>
<evidence type="ECO:0000256" key="13">
    <source>
        <dbReference type="PIRSR" id="PIRSR602401-1"/>
    </source>
</evidence>
<gene>
    <name evidence="15" type="ORF">FISHEDRAFT_67490</name>
</gene>
<evidence type="ECO:0000256" key="5">
    <source>
        <dbReference type="ARBA" id="ARBA00022617"/>
    </source>
</evidence>
<evidence type="ECO:0000256" key="7">
    <source>
        <dbReference type="ARBA" id="ARBA00022723"/>
    </source>
</evidence>
<dbReference type="InterPro" id="IPR001128">
    <property type="entry name" value="Cyt_P450"/>
</dbReference>
<accession>A0A0D7A379</accession>
<dbReference type="AlphaFoldDB" id="A0A0D7A379"/>
<evidence type="ECO:0000256" key="12">
    <source>
        <dbReference type="ARBA" id="ARBA00023136"/>
    </source>
</evidence>
<sequence>MYTILAVFCFFAFYVVYCAIYPLINNPLFDLPGPPVTSWFTSHLPALLNPKVSPRAHDAIFKWDDHLLTINLVALPHIMKNFMIYQKPWQSRSIIDRLVGCGLLSAEGMVHKRQHRVCTAAFSRQNQHAFVPLALKQAEELRETLMNLIGGKDSAQIDICDWTNRATFNIICGFNYNSSAIKNDTDELLNACHDMFETATGGTLWQTFLYIYIPFPDNTTRIVKQCRDVIRHVASDIIREKKCRTVQEEKSVKANGATDLQEDQCISYEDILNNVNTFMFVGSDTSALHLSWTFLLLAQQQDVQTHLCKEILTVPVPFSDIATATTKELQLFYSAIASLPYLNNIIWESLQLIPPIHSLLCSDVDLHTIHICKGMFVHMLIEATNLSKFVWGEDAWEFKPDRWDCLPEAALQNPGVYLNTLTFSAGPRSCIGLHFVIIELRTFIYVLLSRFVFSLMDEKIVPSNV</sequence>
<dbReference type="OrthoDB" id="1470350at2759"/>
<evidence type="ECO:0000256" key="14">
    <source>
        <dbReference type="RuleBase" id="RU000461"/>
    </source>
</evidence>
<keyword evidence="11 14" id="KW-0503">Monooxygenase</keyword>
<dbReference type="GO" id="GO:0005506">
    <property type="term" value="F:iron ion binding"/>
    <property type="evidence" value="ECO:0007669"/>
    <property type="project" value="InterPro"/>
</dbReference>
<dbReference type="SUPFAM" id="SSF48264">
    <property type="entry name" value="Cytochrome P450"/>
    <property type="match status" value="1"/>
</dbReference>
<keyword evidence="6" id="KW-0812">Transmembrane</keyword>
<evidence type="ECO:0000256" key="4">
    <source>
        <dbReference type="ARBA" id="ARBA00010617"/>
    </source>
</evidence>
<keyword evidence="10 13" id="KW-0408">Iron</keyword>
<comment type="cofactor">
    <cofactor evidence="1 13">
        <name>heme</name>
        <dbReference type="ChEBI" id="CHEBI:30413"/>
    </cofactor>
</comment>
<dbReference type="GO" id="GO:0020037">
    <property type="term" value="F:heme binding"/>
    <property type="evidence" value="ECO:0007669"/>
    <property type="project" value="InterPro"/>
</dbReference>
<evidence type="ECO:0000256" key="6">
    <source>
        <dbReference type="ARBA" id="ARBA00022692"/>
    </source>
</evidence>
<dbReference type="EMBL" id="KN882092">
    <property type="protein sequence ID" value="KIY44351.1"/>
    <property type="molecule type" value="Genomic_DNA"/>
</dbReference>
<dbReference type="InterPro" id="IPR017972">
    <property type="entry name" value="Cyt_P450_CS"/>
</dbReference>
<evidence type="ECO:0000256" key="2">
    <source>
        <dbReference type="ARBA" id="ARBA00004370"/>
    </source>
</evidence>